<name>A0A6B0YTF8_9CHLR</name>
<dbReference type="EMBL" id="VXRG01000076">
    <property type="protein sequence ID" value="MXY93611.1"/>
    <property type="molecule type" value="Genomic_DNA"/>
</dbReference>
<proteinExistence type="predicted"/>
<reference evidence="1" key="1">
    <citation type="submission" date="2019-09" db="EMBL/GenBank/DDBJ databases">
        <title>Characterisation of the sponge microbiome using genome-centric metagenomics.</title>
        <authorList>
            <person name="Engelberts J.P."/>
            <person name="Robbins S.J."/>
            <person name="De Goeij J.M."/>
            <person name="Aranda M."/>
            <person name="Bell S.C."/>
            <person name="Webster N.S."/>
        </authorList>
    </citation>
    <scope>NUCLEOTIDE SEQUENCE</scope>
    <source>
        <strain evidence="1">SB0664_bin_27</strain>
    </source>
</reference>
<dbReference type="AlphaFoldDB" id="A0A6B0YTF8"/>
<accession>A0A6B0YTF8</accession>
<evidence type="ECO:0000313" key="1">
    <source>
        <dbReference type="EMBL" id="MXY93611.1"/>
    </source>
</evidence>
<organism evidence="1">
    <name type="scientific">Caldilineaceae bacterium SB0664_bin_27</name>
    <dbReference type="NCBI Taxonomy" id="2605260"/>
    <lineage>
        <taxon>Bacteria</taxon>
        <taxon>Bacillati</taxon>
        <taxon>Chloroflexota</taxon>
        <taxon>Caldilineae</taxon>
        <taxon>Caldilineales</taxon>
        <taxon>Caldilineaceae</taxon>
    </lineage>
</organism>
<sequence length="485" mass="56300">MIQLNQLEQKFFSSVLCARLDVPIRGHLEVNKTTFPLTIIPHISQDDFFELRYFGAPPYKPEADSTGTLTWNDYEMFGVHPQLEKAWHNRDILNLKLAERPNPFVLLHNVPDLDIDVRVLLADLNHQGSLAIHENQVQVQDSTIRRAEFSLVDFPQIVYNATQWLHNLVVRKEFDAFQKDLKSAVDRVDDDNFSIHTKYQNKTHLITDNGWVISLEEDEEQTRNRNSYTGTITREDGSEFDCLQLRNILEGLTKFFSFATCAYRHPTAVIAYGTDDTVVWGQIGRFDLMPRSDNWFRNASELAHNAILEFLFPKFWVKWEAKKNEYSAAIEYYVNSRAMQREGFPQNAVATTYAGLDLVAHLVLTNPKRTDSVDNITKSLHSHGIPHQNLDQSKTPIIFQAAQDLNAQKSGVKLLNKVRNYVVHPMDFNNNAIKQDPLQHLDDDYHPYFYIHDLGQFYLEYLLLKEMCDYTPSVHRPLYDTLHQK</sequence>
<comment type="caution">
    <text evidence="1">The sequence shown here is derived from an EMBL/GenBank/DDBJ whole genome shotgun (WGS) entry which is preliminary data.</text>
</comment>
<evidence type="ECO:0008006" key="2">
    <source>
        <dbReference type="Google" id="ProtNLM"/>
    </source>
</evidence>
<protein>
    <recommendedName>
        <fullName evidence="2">ApeA N-terminal domain-containing protein</fullName>
    </recommendedName>
</protein>
<gene>
    <name evidence="1" type="ORF">F4Y42_09200</name>
</gene>